<dbReference type="PROSITE" id="PS51774">
    <property type="entry name" value="NAB"/>
    <property type="match status" value="1"/>
</dbReference>
<proteinExistence type="predicted"/>
<dbReference type="PANTHER" id="PTHR31631">
    <property type="entry name" value="PROTEIN NETWORKED 2D"/>
    <property type="match status" value="1"/>
</dbReference>
<keyword evidence="6" id="KW-1185">Reference proteome</keyword>
<feature type="region of interest" description="Disordered" evidence="3">
    <location>
        <begin position="922"/>
        <end position="946"/>
    </location>
</feature>
<evidence type="ECO:0000313" key="6">
    <source>
        <dbReference type="Proteomes" id="UP001153076"/>
    </source>
</evidence>
<feature type="region of interest" description="Disordered" evidence="3">
    <location>
        <begin position="710"/>
        <end position="752"/>
    </location>
</feature>
<reference evidence="5" key="1">
    <citation type="submission" date="2022-04" db="EMBL/GenBank/DDBJ databases">
        <title>Carnegiea gigantea Genome sequencing and assembly v2.</title>
        <authorList>
            <person name="Copetti D."/>
            <person name="Sanderson M.J."/>
            <person name="Burquez A."/>
            <person name="Wojciechowski M.F."/>
        </authorList>
    </citation>
    <scope>NUCLEOTIDE SEQUENCE</scope>
    <source>
        <strain evidence="5">SGP5-SGP5p</strain>
        <tissue evidence="5">Aerial part</tissue>
    </source>
</reference>
<feature type="domain" description="NAB" evidence="4">
    <location>
        <begin position="10"/>
        <end position="90"/>
    </location>
</feature>
<dbReference type="OrthoDB" id="616075at2759"/>
<dbReference type="InterPro" id="IPR056888">
    <property type="entry name" value="NET2A-D/KIP1-like_dom"/>
</dbReference>
<keyword evidence="1 2" id="KW-0175">Coiled coil</keyword>
<feature type="compositionally biased region" description="Basic and acidic residues" evidence="3">
    <location>
        <begin position="509"/>
        <end position="531"/>
    </location>
</feature>
<feature type="compositionally biased region" description="Basic and acidic residues" evidence="3">
    <location>
        <begin position="587"/>
        <end position="597"/>
    </location>
</feature>
<evidence type="ECO:0000256" key="2">
    <source>
        <dbReference type="SAM" id="Coils"/>
    </source>
</evidence>
<accession>A0A9Q1QRW6</accession>
<feature type="region of interest" description="Disordered" evidence="3">
    <location>
        <begin position="497"/>
        <end position="607"/>
    </location>
</feature>
<evidence type="ECO:0000313" key="5">
    <source>
        <dbReference type="EMBL" id="KAJ8451889.1"/>
    </source>
</evidence>
<evidence type="ECO:0000259" key="4">
    <source>
        <dbReference type="PROSITE" id="PS51774"/>
    </source>
</evidence>
<feature type="region of interest" description="Disordered" evidence="3">
    <location>
        <begin position="108"/>
        <end position="140"/>
    </location>
</feature>
<protein>
    <recommendedName>
        <fullName evidence="4">NAB domain-containing protein</fullName>
    </recommendedName>
</protein>
<organism evidence="5 6">
    <name type="scientific">Carnegiea gigantea</name>
    <dbReference type="NCBI Taxonomy" id="171969"/>
    <lineage>
        <taxon>Eukaryota</taxon>
        <taxon>Viridiplantae</taxon>
        <taxon>Streptophyta</taxon>
        <taxon>Embryophyta</taxon>
        <taxon>Tracheophyta</taxon>
        <taxon>Spermatophyta</taxon>
        <taxon>Magnoliopsida</taxon>
        <taxon>eudicotyledons</taxon>
        <taxon>Gunneridae</taxon>
        <taxon>Pentapetalae</taxon>
        <taxon>Caryophyllales</taxon>
        <taxon>Cactineae</taxon>
        <taxon>Cactaceae</taxon>
        <taxon>Cactoideae</taxon>
        <taxon>Echinocereeae</taxon>
        <taxon>Carnegiea</taxon>
    </lineage>
</organism>
<name>A0A9Q1QRW6_9CARY</name>
<feature type="compositionally biased region" description="Basic and acidic residues" evidence="3">
    <location>
        <begin position="922"/>
        <end position="932"/>
    </location>
</feature>
<feature type="coiled-coil region" evidence="2">
    <location>
        <begin position="179"/>
        <end position="296"/>
    </location>
</feature>
<dbReference type="Gene3D" id="1.20.5.340">
    <property type="match status" value="1"/>
</dbReference>
<dbReference type="Pfam" id="PF24918">
    <property type="entry name" value="NET2A_C"/>
    <property type="match status" value="1"/>
</dbReference>
<dbReference type="InterPro" id="IPR056889">
    <property type="entry name" value="NET2A-D/KIP1-like_C"/>
</dbReference>
<sequence length="1122" mass="128533">MLQRAASNAYSWWWASHIRTKQSKWLEQNLHDMGEKVEAVLRLIEEDGDSFIKRAEMYYKKRPEFISFVEESYRAYRSLAERYDLLSKELQNANSTLASAFPDQFQYHIDDDDEDEDGPPKLPNKLLDKPPNPNIPKAPAKFPTKSIKAYIALTAKPKKAGNKGTSKPASNAQKSGLTISKAVEEVDKLQKRILALQTEKEFAKNSYESGCAKYWQIEDEIAGIQEKISKLQDEFEINQVIKDDEARTLMVETAVKSCQEMLAQLQEKQEKAAEEANAERQRIKAARQKLMFLKGEVLGTDQGNLAETSEGGDLFKDENNWASFDAELDGLNESKGLEMLREKIKEHFDVGATASLTVTQMAEKVDELVNKVIDLETAVSSQTSLIQRLRSETDDLQSQLKSLEDDKANLIDGKNTLNGKLREMENKLKELQDLNRSFENQNTSLETHFSEARFNIDSISEKLHNIRPDEEVEESRHVQETEGLAAMDVKLKVVQDMKGSDTSSLVISQDREKDEKPVQQEQPITKEHKPSTLDVDQPAECPREHQPSTFDAEQPQEHSEEHKPSTFDVAQQEKPPSEHMPSTHEFGQLDEHRKEHQPSTFTFDVVQPQEHRKKYEWSTFDVEPPRENKPSTLDVAQLDEHPEEHYPSTFDAAYPQENLLEHKPTTLIDQQIEPPTELTPSIVDMTQLVEYPGKEDMELVISDETQQWEPAVASIRSQETQETKTKSMVRENLNAPSSAKPQEQTRKDEDEPDWQQLFMNGLEGKEKILLAEYTSTLRSYKEAKKKLVEIENKTQADLSEIAGQLQELRNCNAKKDEEIWSLQQKLYILQKMLDECRSSNDLKDMGPPKETAEPSLPLEDDEDMQVIAQAEEISPLEQKLRADIDEILEENLDFWMRFSASFSQVQKFQTEVEDLHAEIAKLEKDHEKKEGSGHGSSNGKSRASMKSDIKPLYKHLREIQTELTVWLEQSERLRDELQGRFSQLCNIQEEIKQALNDGAEDDEMKFTSYQAAKFQGEVANMQQENNKVADELQAGMEHVTGLQLEVERTLTRLNEQLGLGVKSQGEDQAKSRSVKVPLRSFIFGDKPQKKKPSIFSFVHQMKHRRHQHLKSEKPQRSSSTLP</sequence>
<feature type="region of interest" description="Disordered" evidence="3">
    <location>
        <begin position="1100"/>
        <end position="1122"/>
    </location>
</feature>
<evidence type="ECO:0000256" key="3">
    <source>
        <dbReference type="SAM" id="MobiDB-lite"/>
    </source>
</evidence>
<dbReference type="Pfam" id="PF07765">
    <property type="entry name" value="KIP1"/>
    <property type="match status" value="1"/>
</dbReference>
<feature type="compositionally biased region" description="Basic and acidic residues" evidence="3">
    <location>
        <begin position="555"/>
        <end position="565"/>
    </location>
</feature>
<feature type="coiled-coil region" evidence="2">
    <location>
        <begin position="358"/>
        <end position="448"/>
    </location>
</feature>
<evidence type="ECO:0000256" key="1">
    <source>
        <dbReference type="ARBA" id="ARBA00023054"/>
    </source>
</evidence>
<dbReference type="GO" id="GO:0003779">
    <property type="term" value="F:actin binding"/>
    <property type="evidence" value="ECO:0007669"/>
    <property type="project" value="InterPro"/>
</dbReference>
<dbReference type="Proteomes" id="UP001153076">
    <property type="component" value="Unassembled WGS sequence"/>
</dbReference>
<feature type="compositionally biased region" description="Basic and acidic residues" evidence="3">
    <location>
        <begin position="719"/>
        <end position="729"/>
    </location>
</feature>
<dbReference type="InterPro" id="IPR011684">
    <property type="entry name" value="NAB"/>
</dbReference>
<comment type="caution">
    <text evidence="5">The sequence shown here is derived from an EMBL/GenBank/DDBJ whole genome shotgun (WGS) entry which is preliminary data.</text>
</comment>
<dbReference type="SUPFAM" id="SSF90257">
    <property type="entry name" value="Myosin rod fragments"/>
    <property type="match status" value="1"/>
</dbReference>
<dbReference type="AlphaFoldDB" id="A0A9Q1QRW6"/>
<dbReference type="EMBL" id="JAKOGI010000007">
    <property type="protein sequence ID" value="KAJ8451889.1"/>
    <property type="molecule type" value="Genomic_DNA"/>
</dbReference>
<dbReference type="PANTHER" id="PTHR31631:SF0">
    <property type="entry name" value="PROTEIN NETWORKED 2D"/>
    <property type="match status" value="1"/>
</dbReference>
<gene>
    <name evidence="5" type="ORF">Cgig2_007372</name>
</gene>
<dbReference type="Pfam" id="PF25014">
    <property type="entry name" value="NET2A"/>
    <property type="match status" value="1"/>
</dbReference>